<dbReference type="PANTHER" id="PTHR42718">
    <property type="entry name" value="MAJOR FACILITATOR SUPERFAMILY MULTIDRUG TRANSPORTER MFSC"/>
    <property type="match status" value="1"/>
</dbReference>
<dbReference type="Proteomes" id="UP001597145">
    <property type="component" value="Unassembled WGS sequence"/>
</dbReference>
<evidence type="ECO:0000256" key="3">
    <source>
        <dbReference type="ARBA" id="ARBA00022989"/>
    </source>
</evidence>
<sequence length="452" mass="45866">MRARVAVVAFTAVFMANLDLWIVNVALVDMGRSLDSSIAVLSWVVNAYALALAAFLVPAGRLGDRFGHRRVFLGGIAGFTLASAACAAAPDVALLVVARLVQAVGAAALVPTSLALLLASVEPGRRMAAARGWTAVGALAAVAGPVLGGLLVTASWRWVFLVNIPIGVGAWLLARFALPADRARAAGPVPDLAGSILLVLAVGALVGALVQAPEWGWLDARTLAVLGLAAAGWAGFVLRCRSHPAPLLELPLMRVPRFAAANVAVFLFSTSFAIMLLSNSLWCQDVWHYPPLLTGLAMVPGPALVPVVTIASARLVRRLGAGPVAAAGSVVFAVSLLWRVLFAGAEPDYLRDLLPSMLLSGAGVGLALSTLIAAGATALPGHHAATGTAIVNSARQVASALGVAVLVTILGPATANVAGYTAGWAVGAALALAAAAASLVLARAPQEQEVGT</sequence>
<feature type="domain" description="Major facilitator superfamily (MFS) profile" evidence="6">
    <location>
        <begin position="5"/>
        <end position="446"/>
    </location>
</feature>
<evidence type="ECO:0000313" key="8">
    <source>
        <dbReference type="Proteomes" id="UP001597145"/>
    </source>
</evidence>
<comment type="caution">
    <text evidence="7">The sequence shown here is derived from an EMBL/GenBank/DDBJ whole genome shotgun (WGS) entry which is preliminary data.</text>
</comment>
<feature type="transmembrane region" description="Helical" evidence="5">
    <location>
        <begin position="40"/>
        <end position="59"/>
    </location>
</feature>
<proteinExistence type="predicted"/>
<dbReference type="Pfam" id="PF07690">
    <property type="entry name" value="MFS_1"/>
    <property type="match status" value="1"/>
</dbReference>
<comment type="subcellular location">
    <subcellularLocation>
        <location evidence="1">Cell membrane</location>
        <topology evidence="1">Multi-pass membrane protein</topology>
    </subcellularLocation>
</comment>
<feature type="transmembrane region" description="Helical" evidence="5">
    <location>
        <begin position="7"/>
        <end position="28"/>
    </location>
</feature>
<evidence type="ECO:0000256" key="5">
    <source>
        <dbReference type="SAM" id="Phobius"/>
    </source>
</evidence>
<gene>
    <name evidence="7" type="ORF">ACFSCY_09500</name>
</gene>
<keyword evidence="3 5" id="KW-1133">Transmembrane helix</keyword>
<dbReference type="InterPro" id="IPR036259">
    <property type="entry name" value="MFS_trans_sf"/>
</dbReference>
<feature type="transmembrane region" description="Helical" evidence="5">
    <location>
        <begin position="289"/>
        <end position="311"/>
    </location>
</feature>
<evidence type="ECO:0000313" key="7">
    <source>
        <dbReference type="EMBL" id="MFD1529675.1"/>
    </source>
</evidence>
<feature type="transmembrane region" description="Helical" evidence="5">
    <location>
        <begin position="397"/>
        <end position="415"/>
    </location>
</feature>
<feature type="transmembrane region" description="Helical" evidence="5">
    <location>
        <begin position="323"/>
        <end position="341"/>
    </location>
</feature>
<dbReference type="InterPro" id="IPR020846">
    <property type="entry name" value="MFS_dom"/>
</dbReference>
<feature type="transmembrane region" description="Helical" evidence="5">
    <location>
        <begin position="258"/>
        <end position="277"/>
    </location>
</feature>
<feature type="transmembrane region" description="Helical" evidence="5">
    <location>
        <begin position="222"/>
        <end position="238"/>
    </location>
</feature>
<evidence type="ECO:0000256" key="2">
    <source>
        <dbReference type="ARBA" id="ARBA00022692"/>
    </source>
</evidence>
<dbReference type="RefSeq" id="WP_343981915.1">
    <property type="nucleotide sequence ID" value="NZ_BAAAJG010000015.1"/>
</dbReference>
<organism evidence="7 8">
    <name type="scientific">Pseudonocardia aurantiaca</name>
    <dbReference type="NCBI Taxonomy" id="75290"/>
    <lineage>
        <taxon>Bacteria</taxon>
        <taxon>Bacillati</taxon>
        <taxon>Actinomycetota</taxon>
        <taxon>Actinomycetes</taxon>
        <taxon>Pseudonocardiales</taxon>
        <taxon>Pseudonocardiaceae</taxon>
        <taxon>Pseudonocardia</taxon>
    </lineage>
</organism>
<reference evidence="8" key="1">
    <citation type="journal article" date="2019" name="Int. J. Syst. Evol. Microbiol.">
        <title>The Global Catalogue of Microorganisms (GCM) 10K type strain sequencing project: providing services to taxonomists for standard genome sequencing and annotation.</title>
        <authorList>
            <consortium name="The Broad Institute Genomics Platform"/>
            <consortium name="The Broad Institute Genome Sequencing Center for Infectious Disease"/>
            <person name="Wu L."/>
            <person name="Ma J."/>
        </authorList>
    </citation>
    <scope>NUCLEOTIDE SEQUENCE [LARGE SCALE GENOMIC DNA]</scope>
    <source>
        <strain evidence="8">JCM 12165</strain>
    </source>
</reference>
<dbReference type="SUPFAM" id="SSF103473">
    <property type="entry name" value="MFS general substrate transporter"/>
    <property type="match status" value="1"/>
</dbReference>
<feature type="transmembrane region" description="Helical" evidence="5">
    <location>
        <begin position="190"/>
        <end position="210"/>
    </location>
</feature>
<feature type="transmembrane region" description="Helical" evidence="5">
    <location>
        <begin position="71"/>
        <end position="90"/>
    </location>
</feature>
<evidence type="ECO:0000256" key="4">
    <source>
        <dbReference type="ARBA" id="ARBA00023136"/>
    </source>
</evidence>
<dbReference type="PANTHER" id="PTHR42718:SF48">
    <property type="entry name" value="CONSERVED TWO-DOMAIN MEMBRANE PROTEIN-RELATED"/>
    <property type="match status" value="1"/>
</dbReference>
<dbReference type="Gene3D" id="1.20.1250.20">
    <property type="entry name" value="MFS general substrate transporter like domains"/>
    <property type="match status" value="1"/>
</dbReference>
<evidence type="ECO:0000256" key="1">
    <source>
        <dbReference type="ARBA" id="ARBA00004651"/>
    </source>
</evidence>
<feature type="transmembrane region" description="Helical" evidence="5">
    <location>
        <begin position="353"/>
        <end position="376"/>
    </location>
</feature>
<keyword evidence="4 5" id="KW-0472">Membrane</keyword>
<feature type="transmembrane region" description="Helical" evidence="5">
    <location>
        <begin position="133"/>
        <end position="152"/>
    </location>
</feature>
<dbReference type="EMBL" id="JBHUCP010000005">
    <property type="protein sequence ID" value="MFD1529675.1"/>
    <property type="molecule type" value="Genomic_DNA"/>
</dbReference>
<dbReference type="Gene3D" id="1.20.1720.10">
    <property type="entry name" value="Multidrug resistance protein D"/>
    <property type="match status" value="1"/>
</dbReference>
<feature type="transmembrane region" description="Helical" evidence="5">
    <location>
        <begin position="96"/>
        <end position="121"/>
    </location>
</feature>
<dbReference type="CDD" id="cd17321">
    <property type="entry name" value="MFS_MMR_MDR_like"/>
    <property type="match status" value="1"/>
</dbReference>
<evidence type="ECO:0000259" key="6">
    <source>
        <dbReference type="PROSITE" id="PS50850"/>
    </source>
</evidence>
<dbReference type="InterPro" id="IPR011701">
    <property type="entry name" value="MFS"/>
</dbReference>
<protein>
    <submittedName>
        <fullName evidence="7">MFS transporter</fullName>
    </submittedName>
</protein>
<dbReference type="PROSITE" id="PS50850">
    <property type="entry name" value="MFS"/>
    <property type="match status" value="1"/>
</dbReference>
<keyword evidence="8" id="KW-1185">Reference proteome</keyword>
<feature type="transmembrane region" description="Helical" evidence="5">
    <location>
        <begin position="421"/>
        <end position="442"/>
    </location>
</feature>
<name>A0ABW4FG84_9PSEU</name>
<accession>A0ABW4FG84</accession>
<keyword evidence="2 5" id="KW-0812">Transmembrane</keyword>
<feature type="transmembrane region" description="Helical" evidence="5">
    <location>
        <begin position="158"/>
        <end position="178"/>
    </location>
</feature>